<keyword evidence="2" id="KW-0472">Membrane</keyword>
<keyword evidence="2" id="KW-0812">Transmembrane</keyword>
<name>A0A6I3KZ11_9NOCA</name>
<dbReference type="Proteomes" id="UP000432464">
    <property type="component" value="Unassembled WGS sequence"/>
</dbReference>
<keyword evidence="2" id="KW-1133">Transmembrane helix</keyword>
<feature type="transmembrane region" description="Helical" evidence="2">
    <location>
        <begin position="322"/>
        <end position="343"/>
    </location>
</feature>
<gene>
    <name evidence="3" type="ORF">GLP40_19045</name>
</gene>
<keyword evidence="4" id="KW-1185">Reference proteome</keyword>
<feature type="transmembrane region" description="Helical" evidence="2">
    <location>
        <begin position="265"/>
        <end position="289"/>
    </location>
</feature>
<dbReference type="RefSeq" id="WP_154789262.1">
    <property type="nucleotide sequence ID" value="NZ_WMBB01000008.1"/>
</dbReference>
<dbReference type="PROSITE" id="PS51257">
    <property type="entry name" value="PROKAR_LIPOPROTEIN"/>
    <property type="match status" value="1"/>
</dbReference>
<reference evidence="3 4" key="1">
    <citation type="submission" date="2019-11" db="EMBL/GenBank/DDBJ databases">
        <title>Nocardia sp. nov. CT2-14 isolated from soil.</title>
        <authorList>
            <person name="Kanchanasin P."/>
            <person name="Tanasupawat S."/>
            <person name="Yuki M."/>
            <person name="Kudo T."/>
        </authorList>
    </citation>
    <scope>NUCLEOTIDE SEQUENCE [LARGE SCALE GENOMIC DNA]</scope>
    <source>
        <strain evidence="3 4">CT2-14</strain>
    </source>
</reference>
<protein>
    <submittedName>
        <fullName evidence="3">Uncharacterized protein</fullName>
    </submittedName>
</protein>
<accession>A0A6I3KZ11</accession>
<sequence>MRRRHREVESNLARRAIVVGAIPLALALACSNTNDQPAGAAQAGPNRSAAPQPGGAQTPNTTDTPVGNPQPGAAHQGDSDTGATASGGVLPGPRLNSAQPGVALPSGDQDRPGSRPRSAQPGVTTPNHPLPQPQSQPRADYPIPADFRPVPDHEAAPAVNFQTLHAPTAVDPVLPIAPPPRTVRIGDFSTPAPDQLPDSVLDAVNGVAADTEAGLATGLDSIGVNPSRSDKIAAGTLGGAAIGAGIGAGLAGVPMAALGGAGGMLIGAGIGAVTGVTIGAVGGVAIGSLAPIDMVGGGIGGTLIGAGAGAVAGAAALGVPAALAGGVAGGVAGAAIGGFLGGAL</sequence>
<feature type="transmembrane region" description="Helical" evidence="2">
    <location>
        <begin position="295"/>
        <end position="315"/>
    </location>
</feature>
<dbReference type="EMBL" id="WMBB01000008">
    <property type="protein sequence ID" value="MTE14857.1"/>
    <property type="molecule type" value="Genomic_DNA"/>
</dbReference>
<feature type="compositionally biased region" description="Polar residues" evidence="1">
    <location>
        <begin position="55"/>
        <end position="67"/>
    </location>
</feature>
<evidence type="ECO:0000256" key="1">
    <source>
        <dbReference type="SAM" id="MobiDB-lite"/>
    </source>
</evidence>
<feature type="region of interest" description="Disordered" evidence="1">
    <location>
        <begin position="35"/>
        <end position="145"/>
    </location>
</feature>
<dbReference type="AlphaFoldDB" id="A0A6I3KZ11"/>
<comment type="caution">
    <text evidence="3">The sequence shown here is derived from an EMBL/GenBank/DDBJ whole genome shotgun (WGS) entry which is preliminary data.</text>
</comment>
<evidence type="ECO:0000313" key="4">
    <source>
        <dbReference type="Proteomes" id="UP000432464"/>
    </source>
</evidence>
<organism evidence="3 4">
    <name type="scientific">Nocardia aurantiaca</name>
    <dbReference type="NCBI Taxonomy" id="2675850"/>
    <lineage>
        <taxon>Bacteria</taxon>
        <taxon>Bacillati</taxon>
        <taxon>Actinomycetota</taxon>
        <taxon>Actinomycetes</taxon>
        <taxon>Mycobacteriales</taxon>
        <taxon>Nocardiaceae</taxon>
        <taxon>Nocardia</taxon>
    </lineage>
</organism>
<feature type="transmembrane region" description="Helical" evidence="2">
    <location>
        <begin position="232"/>
        <end position="253"/>
    </location>
</feature>
<evidence type="ECO:0000313" key="3">
    <source>
        <dbReference type="EMBL" id="MTE14857.1"/>
    </source>
</evidence>
<evidence type="ECO:0000256" key="2">
    <source>
        <dbReference type="SAM" id="Phobius"/>
    </source>
</evidence>
<proteinExistence type="predicted"/>